<reference key="2">
    <citation type="submission" date="2011-10" db="EMBL/GenBank/DDBJ databases">
        <title>The genome and transcriptome sequence of Clonorchis sinensis provide insights into the carcinogenic liver fluke.</title>
        <authorList>
            <person name="Wang X."/>
            <person name="Huang Y."/>
            <person name="Chen W."/>
            <person name="Liu H."/>
            <person name="Guo L."/>
            <person name="Chen Y."/>
            <person name="Luo F."/>
            <person name="Zhou W."/>
            <person name="Sun J."/>
            <person name="Mao Q."/>
            <person name="Liang P."/>
            <person name="Zhou C."/>
            <person name="Tian Y."/>
            <person name="Men J."/>
            <person name="Lv X."/>
            <person name="Huang L."/>
            <person name="Zhou J."/>
            <person name="Hu Y."/>
            <person name="Li R."/>
            <person name="Zhang F."/>
            <person name="Lei H."/>
            <person name="Li X."/>
            <person name="Hu X."/>
            <person name="Liang C."/>
            <person name="Xu J."/>
            <person name="Wu Z."/>
            <person name="Yu X."/>
        </authorList>
    </citation>
    <scope>NUCLEOTIDE SEQUENCE</scope>
    <source>
        <strain>Henan</strain>
    </source>
</reference>
<feature type="compositionally biased region" description="Polar residues" evidence="1">
    <location>
        <begin position="67"/>
        <end position="83"/>
    </location>
</feature>
<name>G7YMJ2_CLOSI</name>
<accession>G7YMJ2</accession>
<evidence type="ECO:0000313" key="3">
    <source>
        <dbReference type="Proteomes" id="UP000008909"/>
    </source>
</evidence>
<dbReference type="Proteomes" id="UP000008909">
    <property type="component" value="Unassembled WGS sequence"/>
</dbReference>
<evidence type="ECO:0000313" key="2">
    <source>
        <dbReference type="EMBL" id="GAA54173.1"/>
    </source>
</evidence>
<proteinExistence type="predicted"/>
<keyword evidence="3" id="KW-1185">Reference proteome</keyword>
<dbReference type="EMBL" id="DF143764">
    <property type="protein sequence ID" value="GAA54173.1"/>
    <property type="molecule type" value="Genomic_DNA"/>
</dbReference>
<feature type="region of interest" description="Disordered" evidence="1">
    <location>
        <begin position="67"/>
        <end position="98"/>
    </location>
</feature>
<feature type="compositionally biased region" description="Basic and acidic residues" evidence="1">
    <location>
        <begin position="89"/>
        <end position="98"/>
    </location>
</feature>
<evidence type="ECO:0000256" key="1">
    <source>
        <dbReference type="SAM" id="MobiDB-lite"/>
    </source>
</evidence>
<reference evidence="2" key="1">
    <citation type="journal article" date="2011" name="Genome Biol.">
        <title>The draft genome of the carcinogenic human liver fluke Clonorchis sinensis.</title>
        <authorList>
            <person name="Wang X."/>
            <person name="Chen W."/>
            <person name="Huang Y."/>
            <person name="Sun J."/>
            <person name="Men J."/>
            <person name="Liu H."/>
            <person name="Luo F."/>
            <person name="Guo L."/>
            <person name="Lv X."/>
            <person name="Deng C."/>
            <person name="Zhou C."/>
            <person name="Fan Y."/>
            <person name="Li X."/>
            <person name="Huang L."/>
            <person name="Hu Y."/>
            <person name="Liang C."/>
            <person name="Hu X."/>
            <person name="Xu J."/>
            <person name="Yu X."/>
        </authorList>
    </citation>
    <scope>NUCLEOTIDE SEQUENCE [LARGE SCALE GENOMIC DNA]</scope>
    <source>
        <strain evidence="2">Henan</strain>
    </source>
</reference>
<protein>
    <submittedName>
        <fullName evidence="2">Uncharacterized protein</fullName>
    </submittedName>
</protein>
<sequence length="605" mass="68875">MSLWMGTRLLKILRQPTTGFALPVRAHQEGKRHGTPRLIRSTDALNWTQFTHHYVQRTNSSIGILEESQISDSQNKKQGTAESRINKGHKSEPREVNDRGLGLDQQYQCATITTSKQKRGTKCTAQKPPHALVGTLFEIPRHILLTEHIINKVAENFDNQRPVSAFFEFTKIYCDTWNIDQQKNAQAAVTVLHADSGSVECIRIKYNEKRTEILSLDVLLNFSVHQILPVLAMIRPKNIGFEDNVNRVGNFNRDFVLAQIMKMQEVRNLRPPGGGVMPDSVGKKSVFEREFGWSGLRWSLGQQFYSFIAGPTIRRLLQTPTVIGGPGLHVEIDETLISRRKNDGGRAHFVQTFSPFGRKTSNELSDAFNSRSRQGDSNTFLQSHRAMCTSSRTLVNAYWKLLIMEDSFSEPNVCGVEMLPGYSSTDTEYADSPVEYNAIFTQTMLDNLTNSASPFDMYFPPEKFRLLLPDWVGSCLNLMLADETTEPAKPIRPSVYDIRRTSLEAARPDHLSVSSEFFYPVANGSTCVIRIRIPQISKQTERRWPTRQIFDRNYDYSSTASYKRGLTTCEFRSRYSIVHPIHHTDCQTLPAVANRSVVTFRDWVH</sequence>
<gene>
    <name evidence="2" type="ORF">CLF_112473</name>
</gene>
<organism evidence="2 3">
    <name type="scientific">Clonorchis sinensis</name>
    <name type="common">Chinese liver fluke</name>
    <dbReference type="NCBI Taxonomy" id="79923"/>
    <lineage>
        <taxon>Eukaryota</taxon>
        <taxon>Metazoa</taxon>
        <taxon>Spiralia</taxon>
        <taxon>Lophotrochozoa</taxon>
        <taxon>Platyhelminthes</taxon>
        <taxon>Trematoda</taxon>
        <taxon>Digenea</taxon>
        <taxon>Opisthorchiida</taxon>
        <taxon>Opisthorchiata</taxon>
        <taxon>Opisthorchiidae</taxon>
        <taxon>Clonorchis</taxon>
    </lineage>
</organism>
<dbReference type="AlphaFoldDB" id="G7YMJ2"/>